<gene>
    <name evidence="1" type="ORF">AB5J53_04520</name>
</gene>
<organism evidence="1">
    <name type="scientific">Streptomyces sp. R41</name>
    <dbReference type="NCBI Taxonomy" id="3238632"/>
    <lineage>
        <taxon>Bacteria</taxon>
        <taxon>Bacillati</taxon>
        <taxon>Actinomycetota</taxon>
        <taxon>Actinomycetes</taxon>
        <taxon>Kitasatosporales</taxon>
        <taxon>Streptomycetaceae</taxon>
        <taxon>Streptomyces</taxon>
    </lineage>
</organism>
<proteinExistence type="predicted"/>
<evidence type="ECO:0000313" key="1">
    <source>
        <dbReference type="EMBL" id="XDQ51003.1"/>
    </source>
</evidence>
<sequence length="125" mass="12733">MRPPSTCGSVNRPDVLRVVDYAAQLLAAQPVRAYGTEAQIHISRAAVHLATGEAEGALEALAPGLALPPDHRLAPVTQRLHELTSGIGRGTSSGSAAVGLRAAVEDFCLGSAPRHLALSPGQGAA</sequence>
<dbReference type="AlphaFoldDB" id="A0AB39R900"/>
<reference evidence="1" key="1">
    <citation type="submission" date="2024-07" db="EMBL/GenBank/DDBJ databases">
        <authorList>
            <person name="Yu S.T."/>
        </authorList>
    </citation>
    <scope>NUCLEOTIDE SEQUENCE</scope>
    <source>
        <strain evidence="1">R41</strain>
    </source>
</reference>
<dbReference type="RefSeq" id="WP_369244349.1">
    <property type="nucleotide sequence ID" value="NZ_CP163443.1"/>
</dbReference>
<dbReference type="EMBL" id="CP163443">
    <property type="protein sequence ID" value="XDQ51003.1"/>
    <property type="molecule type" value="Genomic_DNA"/>
</dbReference>
<accession>A0AB39R900</accession>
<protein>
    <submittedName>
        <fullName evidence="1">Uncharacterized protein</fullName>
    </submittedName>
</protein>
<name>A0AB39R900_9ACTN</name>